<feature type="region of interest" description="Disordered" evidence="1">
    <location>
        <begin position="210"/>
        <end position="247"/>
    </location>
</feature>
<organism evidence="2">
    <name type="scientific">Populus alba</name>
    <name type="common">White poplar</name>
    <dbReference type="NCBI Taxonomy" id="43335"/>
    <lineage>
        <taxon>Eukaryota</taxon>
        <taxon>Viridiplantae</taxon>
        <taxon>Streptophyta</taxon>
        <taxon>Embryophyta</taxon>
        <taxon>Tracheophyta</taxon>
        <taxon>Spermatophyta</taxon>
        <taxon>Magnoliopsida</taxon>
        <taxon>eudicotyledons</taxon>
        <taxon>Gunneridae</taxon>
        <taxon>Pentapetalae</taxon>
        <taxon>rosids</taxon>
        <taxon>fabids</taxon>
        <taxon>Malpighiales</taxon>
        <taxon>Salicaceae</taxon>
        <taxon>Saliceae</taxon>
        <taxon>Populus</taxon>
    </lineage>
</organism>
<sequence length="345" mass="37479">MEAVAARRRPDAWLVELVALVLRGLGRREMLRGDESNSEEKGLVREASEKEKKIRKKLGGGLERLVWERKTKTGTGATRTPQAAPPSSSPRPSEHTSTSPISIRPRRGPPAENGSLNLRFGADGWNCSFAATPNARKPVHSDSPATSMSRLSYASVMVKVDLLTELPSSINITLPNGVSKSHTVLYESLPRFCKRCKTLEHSNFACTKTSSHKRKKHPPTTSAPFGCSNHSADTKAIDKQSTREEPQAVVMEERVSHSECKRAKLASQPGCPDASFGFPQVVHVSEDHFNDTAALPPRRQYLTRRKAVATSTFGRSGKSGQPSKSSSPADSRIQGSTASTPSSSL</sequence>
<dbReference type="EMBL" id="RCHU01000289">
    <property type="protein sequence ID" value="TKS08958.1"/>
    <property type="molecule type" value="Genomic_DNA"/>
</dbReference>
<name>A0A4U5QEI2_POPAL</name>
<comment type="caution">
    <text evidence="2">The sequence shown here is derived from an EMBL/GenBank/DDBJ whole genome shotgun (WGS) entry which is preliminary data.</text>
</comment>
<dbReference type="PANTHER" id="PTHR31286">
    <property type="entry name" value="GLYCINE-RICH CELL WALL STRUCTURAL PROTEIN 1.8-LIKE"/>
    <property type="match status" value="1"/>
</dbReference>
<evidence type="ECO:0000256" key="1">
    <source>
        <dbReference type="SAM" id="MobiDB-lite"/>
    </source>
</evidence>
<dbReference type="PANTHER" id="PTHR31286:SF168">
    <property type="entry name" value="DUF4283 DOMAIN-CONTAINING PROTEIN"/>
    <property type="match status" value="1"/>
</dbReference>
<feature type="compositionally biased region" description="Polar residues" evidence="1">
    <location>
        <begin position="333"/>
        <end position="345"/>
    </location>
</feature>
<proteinExistence type="predicted"/>
<feature type="compositionally biased region" description="Low complexity" evidence="1">
    <location>
        <begin position="316"/>
        <end position="328"/>
    </location>
</feature>
<feature type="compositionally biased region" description="Low complexity" evidence="1">
    <location>
        <begin position="73"/>
        <end position="82"/>
    </location>
</feature>
<evidence type="ECO:0000313" key="2">
    <source>
        <dbReference type="EMBL" id="TKS08958.1"/>
    </source>
</evidence>
<dbReference type="InterPro" id="IPR040256">
    <property type="entry name" value="At4g02000-like"/>
</dbReference>
<feature type="region of interest" description="Disordered" evidence="1">
    <location>
        <begin position="301"/>
        <end position="345"/>
    </location>
</feature>
<evidence type="ECO:0008006" key="3">
    <source>
        <dbReference type="Google" id="ProtNLM"/>
    </source>
</evidence>
<protein>
    <recommendedName>
        <fullName evidence="3">Zinc knuckle CX2CX4HX4C domain-containing protein</fullName>
    </recommendedName>
</protein>
<dbReference type="AlphaFoldDB" id="A0A4U5QEI2"/>
<gene>
    <name evidence="2" type="ORF">D5086_0000097360</name>
</gene>
<accession>A0A4U5QEI2</accession>
<feature type="region of interest" description="Disordered" evidence="1">
    <location>
        <begin position="30"/>
        <end position="117"/>
    </location>
</feature>
<feature type="compositionally biased region" description="Basic and acidic residues" evidence="1">
    <location>
        <begin position="232"/>
        <end position="247"/>
    </location>
</feature>
<feature type="compositionally biased region" description="Basic and acidic residues" evidence="1">
    <location>
        <begin position="30"/>
        <end position="52"/>
    </location>
</feature>
<feature type="compositionally biased region" description="Polar residues" evidence="1">
    <location>
        <begin position="219"/>
        <end position="231"/>
    </location>
</feature>
<reference evidence="2" key="1">
    <citation type="submission" date="2018-10" db="EMBL/GenBank/DDBJ databases">
        <title>Population genomic analysis revealed the cold adaptation of white poplar.</title>
        <authorList>
            <person name="Liu Y.-J."/>
        </authorList>
    </citation>
    <scope>NUCLEOTIDE SEQUENCE [LARGE SCALE GENOMIC DNA]</scope>
    <source>
        <strain evidence="2">PAL-ZL1</strain>
    </source>
</reference>